<keyword evidence="3" id="KW-0808">Transferase</keyword>
<dbReference type="PANTHER" id="PTHR43615:SF1">
    <property type="entry name" value="PPDK_N DOMAIN-CONTAINING PROTEIN"/>
    <property type="match status" value="1"/>
</dbReference>
<accession>A0A0C5VSD7</accession>
<gene>
    <name evidence="3" type="ORF">YC6258_05101</name>
</gene>
<dbReference type="Pfam" id="PF00391">
    <property type="entry name" value="PEP-utilizers"/>
    <property type="match status" value="1"/>
</dbReference>
<dbReference type="EMBL" id="CP007142">
    <property type="protein sequence ID" value="AJQ97131.1"/>
    <property type="molecule type" value="Genomic_DNA"/>
</dbReference>
<evidence type="ECO:0000259" key="2">
    <source>
        <dbReference type="Pfam" id="PF01326"/>
    </source>
</evidence>
<dbReference type="PATRIC" id="fig|1445510.3.peg.5060"/>
<name>A0A0C5VSD7_9GAMM</name>
<dbReference type="Gene3D" id="3.50.30.10">
    <property type="entry name" value="Phosphohistidine domain"/>
    <property type="match status" value="1"/>
</dbReference>
<dbReference type="Gene3D" id="3.30.470.20">
    <property type="entry name" value="ATP-grasp fold, B domain"/>
    <property type="match status" value="1"/>
</dbReference>
<dbReference type="InterPro" id="IPR036637">
    <property type="entry name" value="Phosphohistidine_dom_sf"/>
</dbReference>
<feature type="domain" description="PEP-utilising enzyme mobile" evidence="1">
    <location>
        <begin position="800"/>
        <end position="870"/>
    </location>
</feature>
<dbReference type="KEGG" id="gsn:YC6258_05101"/>
<dbReference type="HOGENOM" id="CLU_005950_0_0_6"/>
<dbReference type="SUPFAM" id="SSF52009">
    <property type="entry name" value="Phosphohistidine domain"/>
    <property type="match status" value="1"/>
</dbReference>
<dbReference type="AlphaFoldDB" id="A0A0C5VSD7"/>
<keyword evidence="3" id="KW-0670">Pyruvate</keyword>
<keyword evidence="3" id="KW-0418">Kinase</keyword>
<evidence type="ECO:0000259" key="1">
    <source>
        <dbReference type="Pfam" id="PF00391"/>
    </source>
</evidence>
<dbReference type="Gene3D" id="3.30.1490.20">
    <property type="entry name" value="ATP-grasp fold, A domain"/>
    <property type="match status" value="1"/>
</dbReference>
<dbReference type="InterPro" id="IPR008279">
    <property type="entry name" value="PEP-util_enz_mobile_dom"/>
</dbReference>
<evidence type="ECO:0000313" key="4">
    <source>
        <dbReference type="Proteomes" id="UP000032266"/>
    </source>
</evidence>
<feature type="domain" description="Pyruvate phosphate dikinase AMP/ATP-binding" evidence="2">
    <location>
        <begin position="18"/>
        <end position="299"/>
    </location>
</feature>
<reference evidence="3 4" key="1">
    <citation type="submission" date="2014-01" db="EMBL/GenBank/DDBJ databases">
        <title>Full genme sequencing of cellulolytic bacterium Gynuella sunshinyii YC6258T gen. nov., sp. nov.</title>
        <authorList>
            <person name="Khan H."/>
            <person name="Chung E.J."/>
            <person name="Chung Y.R."/>
        </authorList>
    </citation>
    <scope>NUCLEOTIDE SEQUENCE [LARGE SCALE GENOMIC DNA]</scope>
    <source>
        <strain evidence="3 4">YC6258</strain>
    </source>
</reference>
<dbReference type="InterPro" id="IPR002192">
    <property type="entry name" value="PPDK_AMP/ATP-bd"/>
</dbReference>
<dbReference type="OrthoDB" id="9765468at2"/>
<dbReference type="Pfam" id="PF01326">
    <property type="entry name" value="PPDK_N"/>
    <property type="match status" value="1"/>
</dbReference>
<dbReference type="Proteomes" id="UP000032266">
    <property type="component" value="Chromosome"/>
</dbReference>
<sequence>MIGQYVHDQYSDIDLNVFGGKAAALAHLAEVGLPIPEWIVIDPRACLDSLDIDPATITDAEMLRRNLRLTNEFSRQLQQALERLAAAGDRLAVRSSAVDEDGAGHSFAGQLESYLYVPVAQVAERIVDVWCSGFSERVVTYRRENNLSLPPPVPAVLIQRMVNSDSAGVAFAADPVSGRRDIVVVSAVYGLGSALVSGEVDADTWRIDTSNHIVERDICAKHSGEYLDEEAVDHVSLQTVDPDRVNAPVLTDRQLIAVVDLARRCSRHFDKPQDIEWAMAGEQLFLLQSRPITALHQRPDPAGEHNLWDNSNIAESYGGITTPLTFSFARQAYESVYREFCRILRVPESVIAANDVVFQRMLGLIRGRVYYNLLSWYRVLALLPGFTLNRRFMEQMMGVKEGLPEEVAATLKGTVSERLRDAFRLGGSLLGLVWSHIRLPASIRRFYQRLDDALNTGEDLTLLNSSQLAASYHRLEQKLLTRWDAPLINDFFAMIFYGVLRGLCTKWCEDRDETLQNNLLAGEGGMISAEPARRVRHMAELAAPDEAFCQQLVQADVATLTKAMAEHPQFQRTYHEYIEKFGDRCLDELKLESATLHDDPLVLLRSVGHFAERLRNQPETAEAGAVEAQIRASAEQRVEAAQATHPIRRRIFQWVLRNARHRVRDRENLRFERTRLFGRVRRIFVELGRRLYAKDLLEHSRDVFYLEVAEILGFIEGTAVTTDLKALVRLRKAEFAGYADMPVPADRFETFGIVHQGNDFTAPAIANEVIDGDLKGIGCCPGVVRGRVRVIVDPRNAVLQAGEILVAERTDPGWIMLFPAAAGILVERGSLLSHSAIVSREMGIPAVVSVTAITRTLKDGDWVEFDGSTGVIRRLPQPEQTQEASNEQ</sequence>
<organism evidence="3 4">
    <name type="scientific">Gynuella sunshinyii YC6258</name>
    <dbReference type="NCBI Taxonomy" id="1445510"/>
    <lineage>
        <taxon>Bacteria</taxon>
        <taxon>Pseudomonadati</taxon>
        <taxon>Pseudomonadota</taxon>
        <taxon>Gammaproteobacteria</taxon>
        <taxon>Oceanospirillales</taxon>
        <taxon>Saccharospirillaceae</taxon>
        <taxon>Gynuella</taxon>
    </lineage>
</organism>
<dbReference type="InterPro" id="IPR013815">
    <property type="entry name" value="ATP_grasp_subdomain_1"/>
</dbReference>
<dbReference type="RefSeq" id="WP_144407721.1">
    <property type="nucleotide sequence ID" value="NZ_CP007142.1"/>
</dbReference>
<dbReference type="PANTHER" id="PTHR43615">
    <property type="entry name" value="PHOSPHOENOLPYRUVATE SYNTHASE-RELATED"/>
    <property type="match status" value="1"/>
</dbReference>
<dbReference type="SUPFAM" id="SSF56059">
    <property type="entry name" value="Glutathione synthetase ATP-binding domain-like"/>
    <property type="match status" value="1"/>
</dbReference>
<protein>
    <submittedName>
        <fullName evidence="3">Phosphoenolpyruvate synthase/pyruvate phosphate dikinase</fullName>
    </submittedName>
</protein>
<evidence type="ECO:0000313" key="3">
    <source>
        <dbReference type="EMBL" id="AJQ97131.1"/>
    </source>
</evidence>
<dbReference type="GO" id="GO:0005524">
    <property type="term" value="F:ATP binding"/>
    <property type="evidence" value="ECO:0007669"/>
    <property type="project" value="InterPro"/>
</dbReference>
<proteinExistence type="predicted"/>
<dbReference type="InterPro" id="IPR051549">
    <property type="entry name" value="PEP_Utilizing_Enz"/>
</dbReference>
<keyword evidence="4" id="KW-1185">Reference proteome</keyword>
<dbReference type="STRING" id="1445510.YC6258_05101"/>
<dbReference type="GO" id="GO:0016301">
    <property type="term" value="F:kinase activity"/>
    <property type="evidence" value="ECO:0007669"/>
    <property type="project" value="UniProtKB-KW"/>
</dbReference>